<sequence length="508" mass="56500">IGDRIRVILDLEENTLAFEINNKFLGVAFRGLPKKRLFPAFYGRRGLEASQKHGVDAIPAVSMVYLGSHFNALCSTSESSSSGSRSSSNSGSSSNSDSDDLQSEDQGATATTKAPVQQLTSKGVAFRNKRTPTGLPAASNRPMATKTRNLGHATSIVTCTATKPKRTRELDSTPDEFLEKRPREEELSQEPVTQAPESIQRVADLRRSLLGGRRTTDGSGSAGVGFLLNIQAQKALIEWEPVSSRLAKARFRSKLFNVTVFAVYAPTRVSSEQAIDTFYAELNEAVKKTPKRDLLIIGGDLNAHVGSRQANGDRSLGIHGYGERCERGTRLVQFAQANNLVIANTLFRHKPSHVITWRSRDGRTSSQLDYLLVSSRWRSSIQNCRAYRGPDTGSKCGSDHTLVKMSVKIRLVARKRKEPPKRFDVARLKDPTVVEQFRVQLSNRFTALEHEHSNESPEDGNSSGSSVNEDWQKFRNTLQEVALETLGRVKRKRRRWMSEETIRLATKK</sequence>
<dbReference type="AlphaFoldDB" id="A0AA88HHV1"/>
<dbReference type="PANTHER" id="PTHR23227">
    <property type="entry name" value="BUCENTAUR RELATED"/>
    <property type="match status" value="1"/>
</dbReference>
<name>A0AA88HHV1_ARTSF</name>
<dbReference type="PANTHER" id="PTHR23227:SF67">
    <property type="entry name" value="CRANIOFACIAL DEVELOPMENT PROTEIN 2-LIKE"/>
    <property type="match status" value="1"/>
</dbReference>
<feature type="compositionally biased region" description="Low complexity" evidence="1">
    <location>
        <begin position="77"/>
        <end position="96"/>
    </location>
</feature>
<reference evidence="3" key="1">
    <citation type="submission" date="2023-07" db="EMBL/GenBank/DDBJ databases">
        <title>Chromosome-level genome assembly of Artemia franciscana.</title>
        <authorList>
            <person name="Jo E."/>
        </authorList>
    </citation>
    <scope>NUCLEOTIDE SEQUENCE</scope>
    <source>
        <tissue evidence="3">Whole body</tissue>
    </source>
</reference>
<feature type="compositionally biased region" description="Polar residues" evidence="1">
    <location>
        <begin position="108"/>
        <end position="121"/>
    </location>
</feature>
<keyword evidence="4" id="KW-1185">Reference proteome</keyword>
<feature type="region of interest" description="Disordered" evidence="1">
    <location>
        <begin position="449"/>
        <end position="471"/>
    </location>
</feature>
<proteinExistence type="predicted"/>
<dbReference type="EMBL" id="JAVRJZ010000020">
    <property type="protein sequence ID" value="KAK2705916.1"/>
    <property type="molecule type" value="Genomic_DNA"/>
</dbReference>
<feature type="non-terminal residue" evidence="3">
    <location>
        <position position="1"/>
    </location>
</feature>
<gene>
    <name evidence="3" type="ORF">QYM36_016061</name>
</gene>
<feature type="non-terminal residue" evidence="3">
    <location>
        <position position="508"/>
    </location>
</feature>
<dbReference type="InterPro" id="IPR036691">
    <property type="entry name" value="Endo/exonu/phosph_ase_sf"/>
</dbReference>
<dbReference type="Pfam" id="PF00622">
    <property type="entry name" value="SPRY"/>
    <property type="match status" value="1"/>
</dbReference>
<feature type="compositionally biased region" description="Basic and acidic residues" evidence="1">
    <location>
        <begin position="167"/>
        <end position="186"/>
    </location>
</feature>
<feature type="compositionally biased region" description="Polar residues" evidence="1">
    <location>
        <begin position="459"/>
        <end position="471"/>
    </location>
</feature>
<dbReference type="SUPFAM" id="SSF49899">
    <property type="entry name" value="Concanavalin A-like lectins/glucanases"/>
    <property type="match status" value="1"/>
</dbReference>
<evidence type="ECO:0000256" key="1">
    <source>
        <dbReference type="SAM" id="MobiDB-lite"/>
    </source>
</evidence>
<evidence type="ECO:0000259" key="2">
    <source>
        <dbReference type="PROSITE" id="PS50188"/>
    </source>
</evidence>
<dbReference type="InterPro" id="IPR005135">
    <property type="entry name" value="Endo/exonuclease/phosphatase"/>
</dbReference>
<comment type="caution">
    <text evidence="3">The sequence shown here is derived from an EMBL/GenBank/DDBJ whole genome shotgun (WGS) entry which is preliminary data.</text>
</comment>
<dbReference type="Gene3D" id="2.60.120.920">
    <property type="match status" value="1"/>
</dbReference>
<dbReference type="InterPro" id="IPR003877">
    <property type="entry name" value="SPRY_dom"/>
</dbReference>
<dbReference type="PROSITE" id="PS50188">
    <property type="entry name" value="B302_SPRY"/>
    <property type="match status" value="1"/>
</dbReference>
<dbReference type="InterPro" id="IPR001870">
    <property type="entry name" value="B30.2/SPRY"/>
</dbReference>
<protein>
    <recommendedName>
        <fullName evidence="2">B30.2/SPRY domain-containing protein</fullName>
    </recommendedName>
</protein>
<evidence type="ECO:0000313" key="3">
    <source>
        <dbReference type="EMBL" id="KAK2705916.1"/>
    </source>
</evidence>
<feature type="domain" description="B30.2/SPRY" evidence="2">
    <location>
        <begin position="1"/>
        <end position="60"/>
    </location>
</feature>
<feature type="region of interest" description="Disordered" evidence="1">
    <location>
        <begin position="77"/>
        <end position="193"/>
    </location>
</feature>
<dbReference type="InterPro" id="IPR013320">
    <property type="entry name" value="ConA-like_dom_sf"/>
</dbReference>
<dbReference type="Gene3D" id="3.60.10.10">
    <property type="entry name" value="Endonuclease/exonuclease/phosphatase"/>
    <property type="match status" value="1"/>
</dbReference>
<organism evidence="3 4">
    <name type="scientific">Artemia franciscana</name>
    <name type="common">Brine shrimp</name>
    <name type="synonym">Artemia sanfranciscana</name>
    <dbReference type="NCBI Taxonomy" id="6661"/>
    <lineage>
        <taxon>Eukaryota</taxon>
        <taxon>Metazoa</taxon>
        <taxon>Ecdysozoa</taxon>
        <taxon>Arthropoda</taxon>
        <taxon>Crustacea</taxon>
        <taxon>Branchiopoda</taxon>
        <taxon>Anostraca</taxon>
        <taxon>Artemiidae</taxon>
        <taxon>Artemia</taxon>
    </lineage>
</organism>
<dbReference type="CDD" id="cd09076">
    <property type="entry name" value="L1-EN"/>
    <property type="match status" value="1"/>
</dbReference>
<dbReference type="SUPFAM" id="SSF56219">
    <property type="entry name" value="DNase I-like"/>
    <property type="match status" value="1"/>
</dbReference>
<dbReference type="InterPro" id="IPR027124">
    <property type="entry name" value="Swc5/CFDP1/2"/>
</dbReference>
<dbReference type="Proteomes" id="UP001187531">
    <property type="component" value="Unassembled WGS sequence"/>
</dbReference>
<dbReference type="InterPro" id="IPR043136">
    <property type="entry name" value="B30.2/SPRY_sf"/>
</dbReference>
<evidence type="ECO:0000313" key="4">
    <source>
        <dbReference type="Proteomes" id="UP001187531"/>
    </source>
</evidence>
<dbReference type="GO" id="GO:0003824">
    <property type="term" value="F:catalytic activity"/>
    <property type="evidence" value="ECO:0007669"/>
    <property type="project" value="InterPro"/>
</dbReference>
<dbReference type="Pfam" id="PF14529">
    <property type="entry name" value="Exo_endo_phos_2"/>
    <property type="match status" value="1"/>
</dbReference>
<accession>A0AA88HHV1</accession>